<accession>A0AAT9GT08</accession>
<reference evidence="1" key="1">
    <citation type="submission" date="2024-03" db="EMBL/GenBank/DDBJ databases">
        <title>Complete genome sequence of Sulfurisphaera javensis strain KD-1.</title>
        <authorList>
            <person name="Sakai H."/>
            <person name="Nur N."/>
            <person name="Suwanto A."/>
            <person name="Kurosawa N."/>
        </authorList>
    </citation>
    <scope>NUCLEOTIDE SEQUENCE</scope>
    <source>
        <strain evidence="1">KD-1</strain>
    </source>
</reference>
<sequence length="117" mass="13609">MRKIWVFTPYKLERTLEEVEYLTEKGFEVTGYTYLGFSNGLEYTNVDYKTIYLALLKSKVSKDSEIIYLHCTNIITYKAIKYLPKTFGIPVISENSASLYMTLKKLGLTVRKENILV</sequence>
<dbReference type="InterPro" id="IPR026286">
    <property type="entry name" value="MaiA/AMDase"/>
</dbReference>
<dbReference type="PANTHER" id="PTHR40267">
    <property type="entry name" value="BLR3294 PROTEIN"/>
    <property type="match status" value="1"/>
</dbReference>
<dbReference type="KEGG" id="sjv:SJAV_19580"/>
<gene>
    <name evidence="1" type="ORF">SJAV_19580</name>
</gene>
<protein>
    <submittedName>
        <fullName evidence="1">Uncharacterized protein</fullName>
    </submittedName>
</protein>
<dbReference type="Gene3D" id="3.40.50.12500">
    <property type="match status" value="1"/>
</dbReference>
<proteinExistence type="predicted"/>
<dbReference type="AlphaFoldDB" id="A0AAT9GT08"/>
<dbReference type="EMBL" id="AP031322">
    <property type="protein sequence ID" value="BFH74014.1"/>
    <property type="molecule type" value="Genomic_DNA"/>
</dbReference>
<organism evidence="1">
    <name type="scientific">Sulfurisphaera javensis</name>
    <dbReference type="NCBI Taxonomy" id="2049879"/>
    <lineage>
        <taxon>Archaea</taxon>
        <taxon>Thermoproteota</taxon>
        <taxon>Thermoprotei</taxon>
        <taxon>Sulfolobales</taxon>
        <taxon>Sulfolobaceae</taxon>
        <taxon>Sulfurisphaera</taxon>
    </lineage>
</organism>
<name>A0AAT9GT08_9CREN</name>
<dbReference type="Pfam" id="PF17645">
    <property type="entry name" value="Amdase"/>
    <property type="match status" value="1"/>
</dbReference>
<dbReference type="PANTHER" id="PTHR40267:SF1">
    <property type="entry name" value="BLR3294 PROTEIN"/>
    <property type="match status" value="1"/>
</dbReference>
<dbReference type="InterPro" id="IPR053714">
    <property type="entry name" value="Iso_Racemase_Enz_sf"/>
</dbReference>
<evidence type="ECO:0000313" key="1">
    <source>
        <dbReference type="EMBL" id="BFH74014.1"/>
    </source>
</evidence>